<comment type="subcellular location">
    <subcellularLocation>
        <location evidence="1">Periplasm</location>
    </subcellularLocation>
</comment>
<evidence type="ECO:0000313" key="6">
    <source>
        <dbReference type="Proteomes" id="UP000474957"/>
    </source>
</evidence>
<reference evidence="5 6" key="1">
    <citation type="submission" date="2019-10" db="EMBL/GenBank/DDBJ databases">
        <title>Cognatihalovulum marinum gen. nov. sp. nov., a new member of the family Rhodobacteraceae isolated from deep seawater of the Northwest Indian Ocean.</title>
        <authorList>
            <person name="Ruan C."/>
            <person name="Wang J."/>
            <person name="Zheng X."/>
            <person name="Song L."/>
            <person name="Zhu Y."/>
            <person name="Huang Y."/>
            <person name="Lu Z."/>
            <person name="Du W."/>
            <person name="Huang L."/>
            <person name="Dai X."/>
        </authorList>
    </citation>
    <scope>NUCLEOTIDE SEQUENCE [LARGE SCALE GENOMIC DNA]</scope>
    <source>
        <strain evidence="5 6">2CG4</strain>
    </source>
</reference>
<name>A0A6L5Z4A3_9RHOB</name>
<organism evidence="5 6">
    <name type="scientific">Halovulum marinum</name>
    <dbReference type="NCBI Taxonomy" id="2662447"/>
    <lineage>
        <taxon>Bacteria</taxon>
        <taxon>Pseudomonadati</taxon>
        <taxon>Pseudomonadota</taxon>
        <taxon>Alphaproteobacteria</taxon>
        <taxon>Rhodobacterales</taxon>
        <taxon>Paracoccaceae</taxon>
        <taxon>Halovulum</taxon>
    </lineage>
</organism>
<feature type="chain" id="PRO_5027066683" evidence="4">
    <location>
        <begin position="24"/>
        <end position="338"/>
    </location>
</feature>
<dbReference type="Pfam" id="PF03480">
    <property type="entry name" value="DctP"/>
    <property type="match status" value="1"/>
</dbReference>
<comment type="caution">
    <text evidence="5">The sequence shown here is derived from an EMBL/GenBank/DDBJ whole genome shotgun (WGS) entry which is preliminary data.</text>
</comment>
<evidence type="ECO:0000256" key="2">
    <source>
        <dbReference type="ARBA" id="ARBA00022729"/>
    </source>
</evidence>
<dbReference type="InterPro" id="IPR038404">
    <property type="entry name" value="TRAP_DctP_sf"/>
</dbReference>
<feature type="signal peptide" evidence="4">
    <location>
        <begin position="1"/>
        <end position="23"/>
    </location>
</feature>
<dbReference type="PANTHER" id="PTHR33376:SF5">
    <property type="entry name" value="EXTRACYTOPLASMIC SOLUTE RECEPTOR PROTEIN"/>
    <property type="match status" value="1"/>
</dbReference>
<dbReference type="AlphaFoldDB" id="A0A6L5Z4A3"/>
<dbReference type="Proteomes" id="UP000474957">
    <property type="component" value="Unassembled WGS sequence"/>
</dbReference>
<gene>
    <name evidence="5" type="ORF">GE300_17525</name>
</gene>
<dbReference type="PANTHER" id="PTHR33376">
    <property type="match status" value="1"/>
</dbReference>
<dbReference type="Gene3D" id="3.40.190.170">
    <property type="entry name" value="Bacterial extracellular solute-binding protein, family 7"/>
    <property type="match status" value="1"/>
</dbReference>
<evidence type="ECO:0000313" key="5">
    <source>
        <dbReference type="EMBL" id="MSU91383.1"/>
    </source>
</evidence>
<dbReference type="GO" id="GO:0042597">
    <property type="term" value="C:periplasmic space"/>
    <property type="evidence" value="ECO:0007669"/>
    <property type="project" value="UniProtKB-SubCell"/>
</dbReference>
<evidence type="ECO:0000256" key="4">
    <source>
        <dbReference type="SAM" id="SignalP"/>
    </source>
</evidence>
<evidence type="ECO:0000256" key="3">
    <source>
        <dbReference type="ARBA" id="ARBA00022764"/>
    </source>
</evidence>
<keyword evidence="3" id="KW-0574">Periplasm</keyword>
<dbReference type="GO" id="GO:0055085">
    <property type="term" value="P:transmembrane transport"/>
    <property type="evidence" value="ECO:0007669"/>
    <property type="project" value="InterPro"/>
</dbReference>
<keyword evidence="2 4" id="KW-0732">Signal</keyword>
<dbReference type="EMBL" id="WIND01000019">
    <property type="protein sequence ID" value="MSU91383.1"/>
    <property type="molecule type" value="Genomic_DNA"/>
</dbReference>
<protein>
    <submittedName>
        <fullName evidence="5">C4-dicarboxylate ABC transporter substrate-binding protein</fullName>
    </submittedName>
</protein>
<sequence length="338" mass="36514">MRLTTTTALAGLLALGLGAAAGAQTTTLRIQNHQAPESTSGRMIADFVENVQRMSDGEIQIEMFYSSAVVASAETFDAAADGILDCDMTNGSYQTGKNPAFQFVADTMGGYDTPLQYQAWVNVGGGKELINELYSEYGMTFIGAHVGGQESLNSTKPIAGPEDLKDWKFRSPPGMESEIFAELGASPIVMDFTEIFTALETGIIDGADASSLAVNVGLGIYDIAKHTTYPGFHSMSSDQLACRTDVWESLPDAHKAIIESAEKVLAFDLMMATLVENGEALSALPEKGVTIYDWSAEDRAAFRTAAQTTWEEWAERTPETRKFVESHKAFIERIGLGD</sequence>
<evidence type="ECO:0000256" key="1">
    <source>
        <dbReference type="ARBA" id="ARBA00004418"/>
    </source>
</evidence>
<proteinExistence type="predicted"/>
<keyword evidence="6" id="KW-1185">Reference proteome</keyword>
<dbReference type="InterPro" id="IPR018389">
    <property type="entry name" value="DctP_fam"/>
</dbReference>
<dbReference type="RefSeq" id="WP_154448491.1">
    <property type="nucleotide sequence ID" value="NZ_WIND01000019.1"/>
</dbReference>
<dbReference type="NCBIfam" id="NF037995">
    <property type="entry name" value="TRAP_S1"/>
    <property type="match status" value="1"/>
</dbReference>
<accession>A0A6L5Z4A3</accession>
<dbReference type="CDD" id="cd13604">
    <property type="entry name" value="PBP2_TRAP_ketoacid_lactate_like"/>
    <property type="match status" value="1"/>
</dbReference>